<dbReference type="Proteomes" id="UP001500827">
    <property type="component" value="Unassembled WGS sequence"/>
</dbReference>
<comment type="caution">
    <text evidence="1">The sequence shown here is derived from an EMBL/GenBank/DDBJ whole genome shotgun (WGS) entry which is preliminary data.</text>
</comment>
<dbReference type="EMBL" id="BAABBM010000001">
    <property type="protein sequence ID" value="GAA3892041.1"/>
    <property type="molecule type" value="Genomic_DNA"/>
</dbReference>
<evidence type="ECO:0000313" key="1">
    <source>
        <dbReference type="EMBL" id="GAA3892041.1"/>
    </source>
</evidence>
<reference evidence="2" key="1">
    <citation type="journal article" date="2019" name="Int. J. Syst. Evol. Microbiol.">
        <title>The Global Catalogue of Microorganisms (GCM) 10K type strain sequencing project: providing services to taxonomists for standard genome sequencing and annotation.</title>
        <authorList>
            <consortium name="The Broad Institute Genomics Platform"/>
            <consortium name="The Broad Institute Genome Sequencing Center for Infectious Disease"/>
            <person name="Wu L."/>
            <person name="Ma J."/>
        </authorList>
    </citation>
    <scope>NUCLEOTIDE SEQUENCE [LARGE SCALE GENOMIC DNA]</scope>
    <source>
        <strain evidence="2">JCM 17543</strain>
    </source>
</reference>
<name>A0ABP7L152_9SPHN</name>
<accession>A0ABP7L152</accession>
<sequence length="69" mass="7416">MKIGFGASAGAANAGDARQVAANKAPSVRMAFTRDAPLRVDSRTIQRLGAKRKRFIDRLAADVCFLPIK</sequence>
<evidence type="ECO:0000313" key="2">
    <source>
        <dbReference type="Proteomes" id="UP001500827"/>
    </source>
</evidence>
<gene>
    <name evidence="1" type="ORF">GCM10022276_08950</name>
</gene>
<proteinExistence type="predicted"/>
<protein>
    <submittedName>
        <fullName evidence="1">Uncharacterized protein</fullName>
    </submittedName>
</protein>
<keyword evidence="2" id="KW-1185">Reference proteome</keyword>
<organism evidence="1 2">
    <name type="scientific">Sphingomonas limnosediminicola</name>
    <dbReference type="NCBI Taxonomy" id="940133"/>
    <lineage>
        <taxon>Bacteria</taxon>
        <taxon>Pseudomonadati</taxon>
        <taxon>Pseudomonadota</taxon>
        <taxon>Alphaproteobacteria</taxon>
        <taxon>Sphingomonadales</taxon>
        <taxon>Sphingomonadaceae</taxon>
        <taxon>Sphingomonas</taxon>
    </lineage>
</organism>